<accession>A0A9Q0IXD1</accession>
<dbReference type="InterPro" id="IPR051994">
    <property type="entry name" value="WW_domain-binding"/>
</dbReference>
<comment type="caution">
    <text evidence="3">The sequence shown here is derived from an EMBL/GenBank/DDBJ whole genome shotgun (WGS) entry which is preliminary data.</text>
</comment>
<keyword evidence="2" id="KW-1133">Transmembrane helix</keyword>
<sequence>MSKETHGHVIGQPFPQRLYGALSPVIPHTTRSAPPQRDVTLRTHGTSRVGQDATPRAGGRVSLPRLGGGVTAGSASGTPAQRAESDPLRQCYVRHYAQEAVRLQETHNHHHHRTGEEDHVVQDDGAAGLGGMRGVLRAVEMSLVLQVVVSVSPTEEPSPDLGGLLQCQGLNNQSYVCESGHCCGESKCCSYYYELWWFWLVWAIIFILSCCCICHHRRTKHRLQQQQRQHEINLIAYREAHNYTSMPFYFRFLPNYLLPEYEEVVNRPHTPPPPYSALHTVSSTVPSSPLFGEQQEGHRPAVQATPAALVSDVLSSRPRPEEPGGVAFVPKLDNKLPSHPAPDSGTVTRSDGVLLDGLSGASLEKWEPGANDSSCKEPLLKDPGSPEGCTEEKQPLPTKGRRRRFTGDSGIEVCVCGTRAAGSGGAGAREGREPESLLGCTEDDEEVEGGGDFCESCGPRAHLREDEERAQGGPERGGDRELSIDPQLADRSSSSSSNAPAVCALLHTINEQEGPHYGTGPLG</sequence>
<protein>
    <recommendedName>
        <fullName evidence="5">WW domain binding protein 1-like</fullName>
    </recommendedName>
</protein>
<feature type="region of interest" description="Disordered" evidence="1">
    <location>
        <begin position="420"/>
        <end position="499"/>
    </location>
</feature>
<reference evidence="3" key="1">
    <citation type="submission" date="2022-07" db="EMBL/GenBank/DDBJ databases">
        <title>Chromosome-level genome of Muraenolepis orangiensis.</title>
        <authorList>
            <person name="Kim J."/>
        </authorList>
    </citation>
    <scope>NUCLEOTIDE SEQUENCE</scope>
    <source>
        <strain evidence="3">KU_S4_2022</strain>
        <tissue evidence="3">Muscle</tissue>
    </source>
</reference>
<gene>
    <name evidence="3" type="ORF">NHX12_018220</name>
</gene>
<evidence type="ECO:0000256" key="1">
    <source>
        <dbReference type="SAM" id="MobiDB-lite"/>
    </source>
</evidence>
<dbReference type="Proteomes" id="UP001148018">
    <property type="component" value="Unassembled WGS sequence"/>
</dbReference>
<dbReference type="PANTHER" id="PTHR16209">
    <property type="entry name" value="VESICULAR, OVEREXPRESSED IN CANCER, PROSURVIVAL PROTEIN 1"/>
    <property type="match status" value="1"/>
</dbReference>
<keyword evidence="2" id="KW-0472">Membrane</keyword>
<evidence type="ECO:0008006" key="5">
    <source>
        <dbReference type="Google" id="ProtNLM"/>
    </source>
</evidence>
<evidence type="ECO:0000313" key="4">
    <source>
        <dbReference type="Proteomes" id="UP001148018"/>
    </source>
</evidence>
<name>A0A9Q0IXD1_9TELE</name>
<dbReference type="Pfam" id="PF11669">
    <property type="entry name" value="WBP-1"/>
    <property type="match status" value="1"/>
</dbReference>
<dbReference type="AlphaFoldDB" id="A0A9Q0IXD1"/>
<evidence type="ECO:0000313" key="3">
    <source>
        <dbReference type="EMBL" id="KAJ3614649.1"/>
    </source>
</evidence>
<organism evidence="3 4">
    <name type="scientific">Muraenolepis orangiensis</name>
    <name type="common">Patagonian moray cod</name>
    <dbReference type="NCBI Taxonomy" id="630683"/>
    <lineage>
        <taxon>Eukaryota</taxon>
        <taxon>Metazoa</taxon>
        <taxon>Chordata</taxon>
        <taxon>Craniata</taxon>
        <taxon>Vertebrata</taxon>
        <taxon>Euteleostomi</taxon>
        <taxon>Actinopterygii</taxon>
        <taxon>Neopterygii</taxon>
        <taxon>Teleostei</taxon>
        <taxon>Neoteleostei</taxon>
        <taxon>Acanthomorphata</taxon>
        <taxon>Zeiogadaria</taxon>
        <taxon>Gadariae</taxon>
        <taxon>Gadiformes</taxon>
        <taxon>Muraenolepidoidei</taxon>
        <taxon>Muraenolepididae</taxon>
        <taxon>Muraenolepis</taxon>
    </lineage>
</organism>
<dbReference type="InterPro" id="IPR021684">
    <property type="entry name" value="WBP1-like"/>
</dbReference>
<feature type="region of interest" description="Disordered" evidence="1">
    <location>
        <begin position="504"/>
        <end position="523"/>
    </location>
</feature>
<feature type="region of interest" description="Disordered" evidence="1">
    <location>
        <begin position="315"/>
        <end position="404"/>
    </location>
</feature>
<feature type="compositionally biased region" description="Basic and acidic residues" evidence="1">
    <location>
        <begin position="462"/>
        <end position="483"/>
    </location>
</feature>
<dbReference type="EMBL" id="JANIIK010000034">
    <property type="protein sequence ID" value="KAJ3614649.1"/>
    <property type="molecule type" value="Genomic_DNA"/>
</dbReference>
<keyword evidence="4" id="KW-1185">Reference proteome</keyword>
<feature type="region of interest" description="Disordered" evidence="1">
    <location>
        <begin position="26"/>
        <end position="85"/>
    </location>
</feature>
<evidence type="ECO:0000256" key="2">
    <source>
        <dbReference type="SAM" id="Phobius"/>
    </source>
</evidence>
<proteinExistence type="predicted"/>
<dbReference type="OrthoDB" id="10070083at2759"/>
<dbReference type="PANTHER" id="PTHR16209:SF4">
    <property type="entry name" value="WW DOMAIN BINDING PROTEIN 1-LIKE"/>
    <property type="match status" value="1"/>
</dbReference>
<feature type="transmembrane region" description="Helical" evidence="2">
    <location>
        <begin position="196"/>
        <end position="214"/>
    </location>
</feature>
<keyword evidence="2" id="KW-0812">Transmembrane</keyword>